<organism evidence="1 2">
    <name type="scientific">Methylomonas koyamae</name>
    <dbReference type="NCBI Taxonomy" id="702114"/>
    <lineage>
        <taxon>Bacteria</taxon>
        <taxon>Pseudomonadati</taxon>
        <taxon>Pseudomonadota</taxon>
        <taxon>Gammaproteobacteria</taxon>
        <taxon>Methylococcales</taxon>
        <taxon>Methylococcaceae</taxon>
        <taxon>Methylomonas</taxon>
    </lineage>
</organism>
<name>A0A177NFB3_9GAMM</name>
<comment type="caution">
    <text evidence="1">The sequence shown here is derived from an EMBL/GenBank/DDBJ whole genome shotgun (WGS) entry which is preliminary data.</text>
</comment>
<sequence length="285" mass="29785">MSARSDISGKIRADAENTVTGAIFLFYKGLTMHNIDKKTPLLRQSLLALALSAAAVSSAQAATVNGTIYKATDPVLGAGTTVDYWSFTLSAAANVIIDVRANEGYSNGWGSHPGSYVDLNGDGEITLADTQFRLYQDYVSLDTEVTSADDGKAYTPPGNTDGWADGSLASRDSYLSTALEAGHYVIAFGDYKLDINDAVAGFNTGDAITAATGTNPFTGATGQDHFDYQLTFLATDYDTGANLALNPLQVTVGGEPVQPVPVPGAVWLFGSALAGFLGLGKRKTA</sequence>
<proteinExistence type="predicted"/>
<dbReference type="AlphaFoldDB" id="A0A177NFB3"/>
<protein>
    <recommendedName>
        <fullName evidence="3">PEP-CTERM protein-sorting domain-containing protein</fullName>
    </recommendedName>
</protein>
<gene>
    <name evidence="1" type="ORF">A1507_13010</name>
</gene>
<dbReference type="EMBL" id="LUUJ01000080">
    <property type="protein sequence ID" value="OAI15740.1"/>
    <property type="molecule type" value="Genomic_DNA"/>
</dbReference>
<accession>A0A177NFB3</accession>
<evidence type="ECO:0000313" key="1">
    <source>
        <dbReference type="EMBL" id="OAI15740.1"/>
    </source>
</evidence>
<dbReference type="Proteomes" id="UP000077857">
    <property type="component" value="Unassembled WGS sequence"/>
</dbReference>
<evidence type="ECO:0008006" key="3">
    <source>
        <dbReference type="Google" id="ProtNLM"/>
    </source>
</evidence>
<reference evidence="1 2" key="1">
    <citation type="submission" date="2016-03" db="EMBL/GenBank/DDBJ databases">
        <authorList>
            <person name="Ploux O."/>
        </authorList>
    </citation>
    <scope>NUCLEOTIDE SEQUENCE [LARGE SCALE GENOMIC DNA]</scope>
    <source>
        <strain evidence="1 2">R-45378</strain>
    </source>
</reference>
<evidence type="ECO:0000313" key="2">
    <source>
        <dbReference type="Proteomes" id="UP000077857"/>
    </source>
</evidence>